<dbReference type="RefSeq" id="WP_342808620.1">
    <property type="nucleotide sequence ID" value="NZ_JAOPJZ010000006.1"/>
</dbReference>
<protein>
    <submittedName>
        <fullName evidence="1">DUF5791 family protein</fullName>
    </submittedName>
</protein>
<dbReference type="Pfam" id="PF19104">
    <property type="entry name" value="DUF5791"/>
    <property type="match status" value="1"/>
</dbReference>
<proteinExistence type="predicted"/>
<dbReference type="InterPro" id="IPR043809">
    <property type="entry name" value="DUF5791"/>
</dbReference>
<dbReference type="Proteomes" id="UP001321047">
    <property type="component" value="Unassembled WGS sequence"/>
</dbReference>
<gene>
    <name evidence="1" type="ORF">OB919_09810</name>
</gene>
<sequence>MFYAQRMDVPETPAALREEYDTQLEDTLERTAFDAQETVSTTETTVEIGDVISRFEERSSDISLEEAAAIQSLEDGEPDPDTIIEIACEHLLLGMTTAVLDVDTLASELEIDLDAKEVQQKIERRAPMTFDEYVHIQHAIVSRSR</sequence>
<evidence type="ECO:0000313" key="1">
    <source>
        <dbReference type="EMBL" id="MCU4752278.1"/>
    </source>
</evidence>
<evidence type="ECO:0000313" key="2">
    <source>
        <dbReference type="Proteomes" id="UP001321047"/>
    </source>
</evidence>
<comment type="caution">
    <text evidence="1">The sequence shown here is derived from an EMBL/GenBank/DDBJ whole genome shotgun (WGS) entry which is preliminary data.</text>
</comment>
<name>A0AAP3E653_9EURY</name>
<accession>A0AAP3E653</accession>
<dbReference type="EMBL" id="JAOPJZ010000006">
    <property type="protein sequence ID" value="MCU4752278.1"/>
    <property type="molecule type" value="Genomic_DNA"/>
</dbReference>
<dbReference type="AlphaFoldDB" id="A0AAP3E653"/>
<organism evidence="1 2">
    <name type="scientific">Natronosalvus hydrolyticus</name>
    <dbReference type="NCBI Taxonomy" id="2979988"/>
    <lineage>
        <taxon>Archaea</taxon>
        <taxon>Methanobacteriati</taxon>
        <taxon>Methanobacteriota</taxon>
        <taxon>Stenosarchaea group</taxon>
        <taxon>Halobacteria</taxon>
        <taxon>Halobacteriales</taxon>
        <taxon>Natrialbaceae</taxon>
        <taxon>Natronosalvus</taxon>
    </lineage>
</organism>
<keyword evidence="2" id="KW-1185">Reference proteome</keyword>
<reference evidence="1 2" key="1">
    <citation type="submission" date="2022-09" db="EMBL/GenBank/DDBJ databases">
        <title>Enrichment on poylsaccharides allowed isolation of novel metabolic and taxonomic groups of Haloarchaea.</title>
        <authorList>
            <person name="Sorokin D.Y."/>
            <person name="Elcheninov A.G."/>
            <person name="Khizhniak T.V."/>
            <person name="Kolganova T.V."/>
            <person name="Kublanov I.V."/>
        </authorList>
    </citation>
    <scope>NUCLEOTIDE SEQUENCE [LARGE SCALE GENOMIC DNA]</scope>
    <source>
        <strain evidence="1 2">AArc-curdl1</strain>
    </source>
</reference>